<name>A0A1A9ZZ80_GLOPL</name>
<proteinExistence type="predicted"/>
<dbReference type="AlphaFoldDB" id="A0A1A9ZZ80"/>
<accession>A0A1A9ZZ80</accession>
<protein>
    <submittedName>
        <fullName evidence="1">Uncharacterized protein</fullName>
    </submittedName>
</protein>
<reference evidence="1" key="2">
    <citation type="submission" date="2020-05" db="UniProtKB">
        <authorList>
            <consortium name="EnsemblMetazoa"/>
        </authorList>
    </citation>
    <scope>IDENTIFICATION</scope>
    <source>
        <strain evidence="1">IAEA</strain>
    </source>
</reference>
<reference evidence="2" key="1">
    <citation type="submission" date="2014-03" db="EMBL/GenBank/DDBJ databases">
        <authorList>
            <person name="Aksoy S."/>
            <person name="Warren W."/>
            <person name="Wilson R.K."/>
        </authorList>
    </citation>
    <scope>NUCLEOTIDE SEQUENCE [LARGE SCALE GENOMIC DNA]</scope>
    <source>
        <strain evidence="2">IAEA</strain>
    </source>
</reference>
<evidence type="ECO:0000313" key="1">
    <source>
        <dbReference type="EnsemblMetazoa" id="GPAI029500-PA"/>
    </source>
</evidence>
<dbReference type="Proteomes" id="UP000092445">
    <property type="component" value="Unassembled WGS sequence"/>
</dbReference>
<organism evidence="1 2">
    <name type="scientific">Glossina pallidipes</name>
    <name type="common">Tsetse fly</name>
    <dbReference type="NCBI Taxonomy" id="7398"/>
    <lineage>
        <taxon>Eukaryota</taxon>
        <taxon>Metazoa</taxon>
        <taxon>Ecdysozoa</taxon>
        <taxon>Arthropoda</taxon>
        <taxon>Hexapoda</taxon>
        <taxon>Insecta</taxon>
        <taxon>Pterygota</taxon>
        <taxon>Neoptera</taxon>
        <taxon>Endopterygota</taxon>
        <taxon>Diptera</taxon>
        <taxon>Brachycera</taxon>
        <taxon>Muscomorpha</taxon>
        <taxon>Hippoboscoidea</taxon>
        <taxon>Glossinidae</taxon>
        <taxon>Glossina</taxon>
    </lineage>
</organism>
<keyword evidence="2" id="KW-1185">Reference proteome</keyword>
<evidence type="ECO:0000313" key="2">
    <source>
        <dbReference type="Proteomes" id="UP000092445"/>
    </source>
</evidence>
<dbReference type="EnsemblMetazoa" id="GPAI029500-RA">
    <property type="protein sequence ID" value="GPAI029500-PA"/>
    <property type="gene ID" value="GPAI029500"/>
</dbReference>
<sequence>MDWTRRVRDKADRGQRHRNLISLSVFLPSLNDLQAKPAVPQGGALLGQYPSTRAILFVGFNYEERRLHSPYNANVLKQFENSKYLLISATNDDDKLSKANGVTS</sequence>
<dbReference type="VEuPathDB" id="VectorBase:GPAI029500"/>